<keyword evidence="6" id="KW-1185">Reference proteome</keyword>
<dbReference type="Pfam" id="PF13377">
    <property type="entry name" value="Peripla_BP_3"/>
    <property type="match status" value="1"/>
</dbReference>
<reference evidence="6" key="1">
    <citation type="journal article" date="2019" name="Int. J. Syst. Evol. Microbiol.">
        <title>The Global Catalogue of Microorganisms (GCM) 10K type strain sequencing project: providing services to taxonomists for standard genome sequencing and annotation.</title>
        <authorList>
            <consortium name="The Broad Institute Genomics Platform"/>
            <consortium name="The Broad Institute Genome Sequencing Center for Infectious Disease"/>
            <person name="Wu L."/>
            <person name="Ma J."/>
        </authorList>
    </citation>
    <scope>NUCLEOTIDE SEQUENCE [LARGE SCALE GENOMIC DNA]</scope>
    <source>
        <strain evidence="6">CGMCC 4.7426</strain>
    </source>
</reference>
<keyword evidence="3" id="KW-0804">Transcription</keyword>
<dbReference type="InterPro" id="IPR010982">
    <property type="entry name" value="Lambda_DNA-bd_dom_sf"/>
</dbReference>
<dbReference type="PANTHER" id="PTHR30146">
    <property type="entry name" value="LACI-RELATED TRANSCRIPTIONAL REPRESSOR"/>
    <property type="match status" value="1"/>
</dbReference>
<dbReference type="CDD" id="cd01542">
    <property type="entry name" value="PBP1_TreR-like"/>
    <property type="match status" value="1"/>
</dbReference>
<keyword evidence="1" id="KW-0805">Transcription regulation</keyword>
<dbReference type="PROSITE" id="PS50932">
    <property type="entry name" value="HTH_LACI_2"/>
    <property type="match status" value="1"/>
</dbReference>
<dbReference type="Proteomes" id="UP001595989">
    <property type="component" value="Unassembled WGS sequence"/>
</dbReference>
<accession>A0ABV9DNZ2</accession>
<organism evidence="5 6">
    <name type="scientific">Virgibacillus kekensis</name>
    <dbReference type="NCBI Taxonomy" id="202261"/>
    <lineage>
        <taxon>Bacteria</taxon>
        <taxon>Bacillati</taxon>
        <taxon>Bacillota</taxon>
        <taxon>Bacilli</taxon>
        <taxon>Bacillales</taxon>
        <taxon>Bacillaceae</taxon>
        <taxon>Virgibacillus</taxon>
    </lineage>
</organism>
<dbReference type="CDD" id="cd01392">
    <property type="entry name" value="HTH_LacI"/>
    <property type="match status" value="1"/>
</dbReference>
<dbReference type="InterPro" id="IPR028082">
    <property type="entry name" value="Peripla_BP_I"/>
</dbReference>
<gene>
    <name evidence="5" type="ORF">ACFO3D_18400</name>
</gene>
<evidence type="ECO:0000313" key="6">
    <source>
        <dbReference type="Proteomes" id="UP001595989"/>
    </source>
</evidence>
<dbReference type="GO" id="GO:0003677">
    <property type="term" value="F:DNA binding"/>
    <property type="evidence" value="ECO:0007669"/>
    <property type="project" value="UniProtKB-KW"/>
</dbReference>
<keyword evidence="2 5" id="KW-0238">DNA-binding</keyword>
<dbReference type="RefSeq" id="WP_390299672.1">
    <property type="nucleotide sequence ID" value="NZ_JBHSFU010000015.1"/>
</dbReference>
<dbReference type="SUPFAM" id="SSF47413">
    <property type="entry name" value="lambda repressor-like DNA-binding domains"/>
    <property type="match status" value="1"/>
</dbReference>
<dbReference type="InterPro" id="IPR000843">
    <property type="entry name" value="HTH_LacI"/>
</dbReference>
<dbReference type="InterPro" id="IPR046335">
    <property type="entry name" value="LacI/GalR-like_sensor"/>
</dbReference>
<dbReference type="SMART" id="SM00354">
    <property type="entry name" value="HTH_LACI"/>
    <property type="match status" value="1"/>
</dbReference>
<evidence type="ECO:0000259" key="4">
    <source>
        <dbReference type="PROSITE" id="PS50932"/>
    </source>
</evidence>
<dbReference type="SUPFAM" id="SSF53822">
    <property type="entry name" value="Periplasmic binding protein-like I"/>
    <property type="match status" value="1"/>
</dbReference>
<feature type="domain" description="HTH lacI-type" evidence="4">
    <location>
        <begin position="2"/>
        <end position="56"/>
    </location>
</feature>
<evidence type="ECO:0000256" key="1">
    <source>
        <dbReference type="ARBA" id="ARBA00023015"/>
    </source>
</evidence>
<dbReference type="Gene3D" id="3.40.50.2300">
    <property type="match status" value="2"/>
</dbReference>
<proteinExistence type="predicted"/>
<dbReference type="Gene3D" id="1.10.260.40">
    <property type="entry name" value="lambda repressor-like DNA-binding domains"/>
    <property type="match status" value="1"/>
</dbReference>
<dbReference type="PROSITE" id="PS00356">
    <property type="entry name" value="HTH_LACI_1"/>
    <property type="match status" value="1"/>
</dbReference>
<evidence type="ECO:0000256" key="3">
    <source>
        <dbReference type="ARBA" id="ARBA00023163"/>
    </source>
</evidence>
<dbReference type="EMBL" id="JBHSFU010000015">
    <property type="protein sequence ID" value="MFC4560133.1"/>
    <property type="molecule type" value="Genomic_DNA"/>
</dbReference>
<dbReference type="PANTHER" id="PTHR30146:SF146">
    <property type="entry name" value="HTH-TYPE TRANSCRIPTIONAL REGULATOR TRER"/>
    <property type="match status" value="1"/>
</dbReference>
<evidence type="ECO:0000256" key="2">
    <source>
        <dbReference type="ARBA" id="ARBA00023125"/>
    </source>
</evidence>
<protein>
    <submittedName>
        <fullName evidence="5">LacI family DNA-binding transcriptional regulator</fullName>
    </submittedName>
</protein>
<comment type="caution">
    <text evidence="5">The sequence shown here is derived from an EMBL/GenBank/DDBJ whole genome shotgun (WGS) entry which is preliminary data.</text>
</comment>
<dbReference type="Pfam" id="PF00356">
    <property type="entry name" value="LacI"/>
    <property type="match status" value="1"/>
</dbReference>
<evidence type="ECO:0000313" key="5">
    <source>
        <dbReference type="EMBL" id="MFC4560133.1"/>
    </source>
</evidence>
<name>A0ABV9DNZ2_9BACI</name>
<sequence length="328" mass="36411">MLTIKEIAEMANVSRTTVSRALNNSGYVSEEARERIQKVIEETGYAPSEQAKSLRTKKTKVIGVILPTIQTETSSKIVSGIDMELSKQGYQILLTNTHLDKEKEIEFLDLLKARQVDGIILVATNTDPALIQKINTLNIPLVMIGQEADGLINVLYDDYHASRELTSFLISKGHQKIAFIGVDESDRAVGLLRKKGYMDEMKANNLPTDPAWIQKGIFDIDSGRNAMKLILEEAEEKPTATFAVTDRLAIGALSYLKEKAIRVPEQMAIASIGASEISQYVNPPLTTIDYQNEKAGKEAAHQLLATINSQKPIKKIILDYRLIIRDSV</sequence>